<evidence type="ECO:0000313" key="5">
    <source>
        <dbReference type="Proteomes" id="UP001155901"/>
    </source>
</evidence>
<comment type="caution">
    <text evidence="3">The sequence shown here is derived from an EMBL/GenBank/DDBJ whole genome shotgun (WGS) entry which is preliminary data.</text>
</comment>
<dbReference type="Proteomes" id="UP001155901">
    <property type="component" value="Unassembled WGS sequence"/>
</dbReference>
<keyword evidence="2" id="KW-0732">Signal</keyword>
<dbReference type="AlphaFoldDB" id="A0AA41H5K2"/>
<proteinExistence type="predicted"/>
<organism evidence="3 5">
    <name type="scientific">Duganella violaceipulchra</name>
    <dbReference type="NCBI Taxonomy" id="2849652"/>
    <lineage>
        <taxon>Bacteria</taxon>
        <taxon>Pseudomonadati</taxon>
        <taxon>Pseudomonadota</taxon>
        <taxon>Betaproteobacteria</taxon>
        <taxon>Burkholderiales</taxon>
        <taxon>Oxalobacteraceae</taxon>
        <taxon>Telluria group</taxon>
        <taxon>Duganella</taxon>
    </lineage>
</organism>
<dbReference type="EMBL" id="JAHTGR010000001">
    <property type="protein sequence ID" value="MBV6319340.1"/>
    <property type="molecule type" value="Genomic_DNA"/>
</dbReference>
<feature type="coiled-coil region" evidence="1">
    <location>
        <begin position="25"/>
        <end position="59"/>
    </location>
</feature>
<feature type="chain" id="PRO_5041306622" description="Porin" evidence="2">
    <location>
        <begin position="24"/>
        <end position="438"/>
    </location>
</feature>
<keyword evidence="6" id="KW-1185">Reference proteome</keyword>
<dbReference type="RefSeq" id="WP_217940018.1">
    <property type="nucleotide sequence ID" value="NZ_JAHTGR010000001.1"/>
</dbReference>
<keyword evidence="1" id="KW-0175">Coiled coil</keyword>
<evidence type="ECO:0008006" key="7">
    <source>
        <dbReference type="Google" id="ProtNLM"/>
    </source>
</evidence>
<protein>
    <recommendedName>
        <fullName evidence="7">Porin</fullName>
    </recommendedName>
</protein>
<gene>
    <name evidence="3" type="ORF">KVP70_00215</name>
    <name evidence="4" type="ORF">L1274_000536</name>
</gene>
<reference evidence="3" key="1">
    <citation type="submission" date="2021-07" db="EMBL/GenBank/DDBJ databases">
        <title>Characterization of violacein-producing bacteria and related species.</title>
        <authorList>
            <person name="Wilson H.S."/>
            <person name="De Leon M.E."/>
        </authorList>
    </citation>
    <scope>NUCLEOTIDE SEQUENCE</scope>
    <source>
        <strain evidence="3">HSC-15S17</strain>
    </source>
</reference>
<evidence type="ECO:0000313" key="4">
    <source>
        <dbReference type="EMBL" id="MCP2006848.1"/>
    </source>
</evidence>
<sequence length="438" mass="47035">MNKHLIATALAAAFLSAPFAATAGEAELLARIDKMAAELEQLKAELKASVKKTEAVEQRQQALASAPPPAAARVSAPVSLAAVEVPSAPATVFGAYGEINYNRPSKNASGAQADVRRAVIGIEHRFDPKTKMVAEFEWEHAVVSADDKGEAEVEQLYVEREFGNGLRSKVGLYLIPMGLLNTNHEPTAYYGVERNFVETAIIPSTWREVGVSLSGDTANGLTWDTGITTGFDLGKWDAAGSDGRESPLGSIHQEGQQAKSRDLSVHAALNWRGVPGLLVGGSIFTGKAGHKADGFTANDARITMVDLHTRYTPGRWDLSALYARGQISNTEALNETLVGNPTPVPKSFAGWYTQAAYRLLQAGDYTLSPFARYEQFNTAKSYAAVPQGLGVAASPDEKVTTVGANLKVGEGVVLKADYQWFKEDKSRDRLNLGMGFAY</sequence>
<feature type="signal peptide" evidence="2">
    <location>
        <begin position="1"/>
        <end position="23"/>
    </location>
</feature>
<name>A0AA41H5K2_9BURK</name>
<dbReference type="Proteomes" id="UP001162889">
    <property type="component" value="Unassembled WGS sequence"/>
</dbReference>
<evidence type="ECO:0000256" key="2">
    <source>
        <dbReference type="SAM" id="SignalP"/>
    </source>
</evidence>
<evidence type="ECO:0000313" key="6">
    <source>
        <dbReference type="Proteomes" id="UP001162889"/>
    </source>
</evidence>
<evidence type="ECO:0000313" key="3">
    <source>
        <dbReference type="EMBL" id="MBV6319340.1"/>
    </source>
</evidence>
<accession>A0AA41H5K2</accession>
<evidence type="ECO:0000256" key="1">
    <source>
        <dbReference type="SAM" id="Coils"/>
    </source>
</evidence>
<dbReference type="EMBL" id="JALJZU010000001">
    <property type="protein sequence ID" value="MCP2006848.1"/>
    <property type="molecule type" value="Genomic_DNA"/>
</dbReference>
<reference evidence="4" key="2">
    <citation type="submission" date="2022-03" db="EMBL/GenBank/DDBJ databases">
        <title>Genome Encyclopedia of Bacteria and Archaea VI: Functional Genomics of Type Strains.</title>
        <authorList>
            <person name="Whitman W."/>
        </authorList>
    </citation>
    <scope>NUCLEOTIDE SEQUENCE</scope>
    <source>
        <strain evidence="4">HSC-15S17</strain>
    </source>
</reference>